<keyword evidence="1" id="KW-0812">Transmembrane</keyword>
<dbReference type="AlphaFoldDB" id="A0AA92K4K3"/>
<keyword evidence="2" id="KW-0614">Plasmid</keyword>
<evidence type="ECO:0000256" key="1">
    <source>
        <dbReference type="SAM" id="Phobius"/>
    </source>
</evidence>
<feature type="transmembrane region" description="Helical" evidence="1">
    <location>
        <begin position="6"/>
        <end position="30"/>
    </location>
</feature>
<geneLocation type="plasmid" evidence="2 3">
    <name>pUW774mp</name>
</geneLocation>
<reference evidence="3" key="1">
    <citation type="submission" date="2020-04" db="EMBL/GenBank/DDBJ databases">
        <title>Ralstonia solanacearum UW576, UW763, UW773, and UW774.</title>
        <authorList>
            <person name="Steidl O."/>
            <person name="Truchon A."/>
            <person name="Allen C."/>
        </authorList>
    </citation>
    <scope>NUCLEOTIDE SEQUENCE [LARGE SCALE GENOMIC DNA]</scope>
    <source>
        <strain evidence="3">UW774</strain>
        <plasmid evidence="3">pUW774mp</plasmid>
    </source>
</reference>
<dbReference type="Proteomes" id="UP000593970">
    <property type="component" value="Plasmid pUW774mp"/>
</dbReference>
<keyword evidence="1" id="KW-1133">Transmembrane helix</keyword>
<sequence>MSAIVNAISAFASWLLKMFVAVFVAIWSLVEDVAIDILDLFLQGLTAVIGTLPVPGFLTGVTLQSLFGQLGGDVLFFFGVFNIGSGIALLGAGFAFRLLRKVVTLFQW</sequence>
<feature type="transmembrane region" description="Helical" evidence="1">
    <location>
        <begin position="74"/>
        <end position="99"/>
    </location>
</feature>
<proteinExistence type="predicted"/>
<keyword evidence="1" id="KW-0472">Membrane</keyword>
<protein>
    <submittedName>
        <fullName evidence="2">DUF2523 domain-containing protein</fullName>
    </submittedName>
</protein>
<evidence type="ECO:0000313" key="2">
    <source>
        <dbReference type="EMBL" id="QOK98456.1"/>
    </source>
</evidence>
<organism evidence="2 3">
    <name type="scientific">Ralstonia solanacearum</name>
    <name type="common">Pseudomonas solanacearum</name>
    <dbReference type="NCBI Taxonomy" id="305"/>
    <lineage>
        <taxon>Bacteria</taxon>
        <taxon>Pseudomonadati</taxon>
        <taxon>Pseudomonadota</taxon>
        <taxon>Betaproteobacteria</taxon>
        <taxon>Burkholderiales</taxon>
        <taxon>Burkholderiaceae</taxon>
        <taxon>Ralstonia</taxon>
        <taxon>Ralstonia solanacearum species complex</taxon>
    </lineage>
</organism>
<feature type="transmembrane region" description="Helical" evidence="1">
    <location>
        <begin position="37"/>
        <end position="54"/>
    </location>
</feature>
<dbReference type="EMBL" id="CP051170">
    <property type="protein sequence ID" value="QOK98456.1"/>
    <property type="molecule type" value="Genomic_DNA"/>
</dbReference>
<gene>
    <name evidence="2" type="ORF">HF909_18400</name>
</gene>
<name>A0AA92K4K3_RALSL</name>
<evidence type="ECO:0000313" key="3">
    <source>
        <dbReference type="Proteomes" id="UP000593970"/>
    </source>
</evidence>
<accession>A0AA92K4K3</accession>